<name>A0ABD3JIX8_EUCGL</name>
<protein>
    <submittedName>
        <fullName evidence="2">Uncharacterized protein</fullName>
    </submittedName>
</protein>
<feature type="region of interest" description="Disordered" evidence="1">
    <location>
        <begin position="1"/>
        <end position="33"/>
    </location>
</feature>
<gene>
    <name evidence="2" type="ORF">ACJRO7_032237</name>
</gene>
<organism evidence="2 3">
    <name type="scientific">Eucalyptus globulus</name>
    <name type="common">Tasmanian blue gum</name>
    <dbReference type="NCBI Taxonomy" id="34317"/>
    <lineage>
        <taxon>Eukaryota</taxon>
        <taxon>Viridiplantae</taxon>
        <taxon>Streptophyta</taxon>
        <taxon>Embryophyta</taxon>
        <taxon>Tracheophyta</taxon>
        <taxon>Spermatophyta</taxon>
        <taxon>Magnoliopsida</taxon>
        <taxon>eudicotyledons</taxon>
        <taxon>Gunneridae</taxon>
        <taxon>Pentapetalae</taxon>
        <taxon>rosids</taxon>
        <taxon>malvids</taxon>
        <taxon>Myrtales</taxon>
        <taxon>Myrtaceae</taxon>
        <taxon>Myrtoideae</taxon>
        <taxon>Eucalypteae</taxon>
        <taxon>Eucalyptus</taxon>
    </lineage>
</organism>
<evidence type="ECO:0000313" key="3">
    <source>
        <dbReference type="Proteomes" id="UP001634007"/>
    </source>
</evidence>
<feature type="compositionally biased region" description="Basic residues" evidence="1">
    <location>
        <begin position="1"/>
        <end position="12"/>
    </location>
</feature>
<keyword evidence="3" id="KW-1185">Reference proteome</keyword>
<accession>A0ABD3JIX8</accession>
<proteinExistence type="predicted"/>
<evidence type="ECO:0000256" key="1">
    <source>
        <dbReference type="SAM" id="MobiDB-lite"/>
    </source>
</evidence>
<dbReference type="Proteomes" id="UP001634007">
    <property type="component" value="Unassembled WGS sequence"/>
</dbReference>
<evidence type="ECO:0000313" key="2">
    <source>
        <dbReference type="EMBL" id="KAL3727475.1"/>
    </source>
</evidence>
<dbReference type="EMBL" id="JBJKBG010000008">
    <property type="protein sequence ID" value="KAL3727475.1"/>
    <property type="molecule type" value="Genomic_DNA"/>
</dbReference>
<reference evidence="2 3" key="1">
    <citation type="submission" date="2024-11" db="EMBL/GenBank/DDBJ databases">
        <title>Chromosome-level genome assembly of Eucalyptus globulus Labill. provides insights into its genome evolution.</title>
        <authorList>
            <person name="Li X."/>
        </authorList>
    </citation>
    <scope>NUCLEOTIDE SEQUENCE [LARGE SCALE GENOMIC DNA]</scope>
    <source>
        <strain evidence="2">CL2024</strain>
        <tissue evidence="2">Fresh tender leaves</tissue>
    </source>
</reference>
<dbReference type="AlphaFoldDB" id="A0ABD3JIX8"/>
<sequence>MRRRRGGSRRLSPRTGPAGWGEDADGDGGARRRSEEAFLKRPLRLSLYATIPSAEEMISDYFGGGGDGDGGGAADGCDQVGWTGLRLSGILARRSSRTWSP</sequence>
<comment type="caution">
    <text evidence="2">The sequence shown here is derived from an EMBL/GenBank/DDBJ whole genome shotgun (WGS) entry which is preliminary data.</text>
</comment>